<proteinExistence type="predicted"/>
<protein>
    <submittedName>
        <fullName evidence="2">DUF3265 domain-containing protein</fullName>
    </submittedName>
</protein>
<evidence type="ECO:0000313" key="2">
    <source>
        <dbReference type="EMBL" id="NGN97288.1"/>
    </source>
</evidence>
<evidence type="ECO:0000313" key="3">
    <source>
        <dbReference type="Proteomes" id="UP000473008"/>
    </source>
</evidence>
<name>A0A6M1RI43_9GAMM</name>
<sequence length="53" mass="6002">MVLKCAISNLCVTLARKLTNNLRVIQHAWHFWFQLSLVFTVVKLGVAVACFTP</sequence>
<dbReference type="Proteomes" id="UP000473008">
    <property type="component" value="Unassembled WGS sequence"/>
</dbReference>
<evidence type="ECO:0000256" key="1">
    <source>
        <dbReference type="SAM" id="Phobius"/>
    </source>
</evidence>
<gene>
    <name evidence="2" type="ORF">G5S52_06325</name>
</gene>
<organism evidence="2 3">
    <name type="scientific">Grimontia sedimenti</name>
    <dbReference type="NCBI Taxonomy" id="2711294"/>
    <lineage>
        <taxon>Bacteria</taxon>
        <taxon>Pseudomonadati</taxon>
        <taxon>Pseudomonadota</taxon>
        <taxon>Gammaproteobacteria</taxon>
        <taxon>Vibrionales</taxon>
        <taxon>Vibrionaceae</taxon>
        <taxon>Grimontia</taxon>
    </lineage>
</organism>
<feature type="transmembrane region" description="Helical" evidence="1">
    <location>
        <begin position="31"/>
        <end position="51"/>
    </location>
</feature>
<dbReference type="AlphaFoldDB" id="A0A6M1RI43"/>
<keyword evidence="1" id="KW-0812">Transmembrane</keyword>
<reference evidence="2 3" key="1">
    <citation type="submission" date="2020-02" db="EMBL/GenBank/DDBJ databases">
        <title>The draft genome of Grimontia sedimenta sp. nov., isolated from benthic sediments near coral reefs south of Kuwait.</title>
        <authorList>
            <person name="Mahmoud H.M."/>
            <person name="Jose L."/>
            <person name="Eapen S."/>
        </authorList>
    </citation>
    <scope>NUCLEOTIDE SEQUENCE [LARGE SCALE GENOMIC DNA]</scope>
    <source>
        <strain evidence="2 3">S25</strain>
    </source>
</reference>
<comment type="caution">
    <text evidence="2">The sequence shown here is derived from an EMBL/GenBank/DDBJ whole genome shotgun (WGS) entry which is preliminary data.</text>
</comment>
<keyword evidence="3" id="KW-1185">Reference proteome</keyword>
<keyword evidence="1" id="KW-0472">Membrane</keyword>
<dbReference type="EMBL" id="JAALDL010000003">
    <property type="protein sequence ID" value="NGN97288.1"/>
    <property type="molecule type" value="Genomic_DNA"/>
</dbReference>
<keyword evidence="1" id="KW-1133">Transmembrane helix</keyword>
<accession>A0A6M1RI43</accession>